<organism evidence="2 3">
    <name type="scientific">Methanohalophilus portucalensis FDF-1</name>
    <dbReference type="NCBI Taxonomy" id="523843"/>
    <lineage>
        <taxon>Archaea</taxon>
        <taxon>Methanobacteriati</taxon>
        <taxon>Methanobacteriota</taxon>
        <taxon>Stenosarchaea group</taxon>
        <taxon>Methanomicrobia</taxon>
        <taxon>Methanosarcinales</taxon>
        <taxon>Methanosarcinaceae</taxon>
        <taxon>Methanohalophilus</taxon>
    </lineage>
</organism>
<dbReference type="Proteomes" id="UP000185713">
    <property type="component" value="Unassembled WGS sequence"/>
</dbReference>
<gene>
    <name evidence="2" type="ORF">MPF_0852</name>
</gene>
<name>A0A1L9C6E0_9EURY</name>
<evidence type="ECO:0000313" key="3">
    <source>
        <dbReference type="Proteomes" id="UP000185713"/>
    </source>
</evidence>
<dbReference type="AlphaFoldDB" id="A0A1L9C6E0"/>
<reference evidence="2 3" key="1">
    <citation type="submission" date="2014-12" db="EMBL/GenBank/DDBJ databases">
        <title>The genome sequence of Methanohalophilus portucalensis strain FDF1.</title>
        <authorList>
            <person name="Lai M.-C."/>
            <person name="Lai S.-J."/>
        </authorList>
    </citation>
    <scope>NUCLEOTIDE SEQUENCE [LARGE SCALE GENOMIC DNA]</scope>
    <source>
        <strain evidence="2 3">FDF-1</strain>
    </source>
</reference>
<keyword evidence="1" id="KW-0472">Membrane</keyword>
<evidence type="ECO:0000313" key="2">
    <source>
        <dbReference type="EMBL" id="OJH50057.1"/>
    </source>
</evidence>
<protein>
    <submittedName>
        <fullName evidence="2">Uncharacterized protein</fullName>
    </submittedName>
</protein>
<keyword evidence="1" id="KW-0812">Transmembrane</keyword>
<accession>A0A1L9C6E0</accession>
<sequence>MDNGSFTDGKLVGAVLTVVVFFELIFGGKYVK</sequence>
<comment type="caution">
    <text evidence="2">The sequence shown here is derived from an EMBL/GenBank/DDBJ whole genome shotgun (WGS) entry which is preliminary data.</text>
</comment>
<keyword evidence="1" id="KW-1133">Transmembrane helix</keyword>
<dbReference type="EMBL" id="JWTK01000002">
    <property type="protein sequence ID" value="OJH50057.1"/>
    <property type="molecule type" value="Genomic_DNA"/>
</dbReference>
<feature type="transmembrane region" description="Helical" evidence="1">
    <location>
        <begin position="12"/>
        <end position="31"/>
    </location>
</feature>
<proteinExistence type="predicted"/>
<evidence type="ECO:0000256" key="1">
    <source>
        <dbReference type="SAM" id="Phobius"/>
    </source>
</evidence>